<dbReference type="Pfam" id="PF00005">
    <property type="entry name" value="ABC_tran"/>
    <property type="match status" value="1"/>
</dbReference>
<dbReference type="InterPro" id="IPR003593">
    <property type="entry name" value="AAA+_ATPase"/>
</dbReference>
<dbReference type="InterPro" id="IPR003439">
    <property type="entry name" value="ABC_transporter-like_ATP-bd"/>
</dbReference>
<keyword evidence="8" id="KW-0472">Membrane</keyword>
<comment type="subcellular location">
    <subcellularLocation>
        <location evidence="2">Cell inner membrane</location>
    </subcellularLocation>
    <subcellularLocation>
        <location evidence="1">Cell membrane</location>
        <topology evidence="1">Peripheral membrane protein</topology>
    </subcellularLocation>
</comment>
<keyword evidence="11" id="KW-1185">Reference proteome</keyword>
<evidence type="ECO:0000256" key="1">
    <source>
        <dbReference type="ARBA" id="ARBA00004202"/>
    </source>
</evidence>
<evidence type="ECO:0000313" key="10">
    <source>
        <dbReference type="EMBL" id="RBO97298.1"/>
    </source>
</evidence>
<keyword evidence="7 10" id="KW-0067">ATP-binding</keyword>
<dbReference type="InterPro" id="IPR017871">
    <property type="entry name" value="ABC_transporter-like_CS"/>
</dbReference>
<name>A0A366E7B2_9HYPH</name>
<accession>A0A366E7B2</accession>
<dbReference type="RefSeq" id="WP_113943330.1">
    <property type="nucleotide sequence ID" value="NZ_JBHEEG010000012.1"/>
</dbReference>
<evidence type="ECO:0000259" key="9">
    <source>
        <dbReference type="PROSITE" id="PS50893"/>
    </source>
</evidence>
<dbReference type="GO" id="GO:0005524">
    <property type="term" value="F:ATP binding"/>
    <property type="evidence" value="ECO:0007669"/>
    <property type="project" value="UniProtKB-KW"/>
</dbReference>
<dbReference type="PIRSF" id="PIRSF039085">
    <property type="entry name" value="ABC_ATPase_HisP"/>
    <property type="match status" value="1"/>
</dbReference>
<keyword evidence="4" id="KW-0813">Transport</keyword>
<dbReference type="SUPFAM" id="SSF52540">
    <property type="entry name" value="P-loop containing nucleoside triphosphate hydrolases"/>
    <property type="match status" value="1"/>
</dbReference>
<evidence type="ECO:0000256" key="2">
    <source>
        <dbReference type="ARBA" id="ARBA00004533"/>
    </source>
</evidence>
<evidence type="ECO:0000256" key="6">
    <source>
        <dbReference type="ARBA" id="ARBA00022741"/>
    </source>
</evidence>
<organism evidence="10 11">
    <name type="scientific">Pseudochrobactrum asaccharolyticum</name>
    <dbReference type="NCBI Taxonomy" id="354351"/>
    <lineage>
        <taxon>Bacteria</taxon>
        <taxon>Pseudomonadati</taxon>
        <taxon>Pseudomonadota</taxon>
        <taxon>Alphaproteobacteria</taxon>
        <taxon>Hyphomicrobiales</taxon>
        <taxon>Brucellaceae</taxon>
        <taxon>Pseudochrobactrum</taxon>
    </lineage>
</organism>
<dbReference type="PROSITE" id="PS50893">
    <property type="entry name" value="ABC_TRANSPORTER_2"/>
    <property type="match status" value="1"/>
</dbReference>
<keyword evidence="6" id="KW-0547">Nucleotide-binding</keyword>
<feature type="domain" description="ABC transporter" evidence="9">
    <location>
        <begin position="8"/>
        <end position="252"/>
    </location>
</feature>
<keyword evidence="5" id="KW-1003">Cell membrane</keyword>
<dbReference type="OrthoDB" id="9802264at2"/>
<dbReference type="PROSITE" id="PS00211">
    <property type="entry name" value="ABC_TRANSPORTER_1"/>
    <property type="match status" value="1"/>
</dbReference>
<proteinExistence type="inferred from homology"/>
<dbReference type="GO" id="GO:0005886">
    <property type="term" value="C:plasma membrane"/>
    <property type="evidence" value="ECO:0007669"/>
    <property type="project" value="UniProtKB-SubCell"/>
</dbReference>
<dbReference type="EMBL" id="QNRH01000002">
    <property type="protein sequence ID" value="RBO97298.1"/>
    <property type="molecule type" value="Genomic_DNA"/>
</dbReference>
<dbReference type="Proteomes" id="UP000252893">
    <property type="component" value="Unassembled WGS sequence"/>
</dbReference>
<sequence>MSQTQSAISISNLHKKYGALEVLKGVSLEAQTGDVVAIIGGSGSGKSTLLRCINMLEIPTSGDIAIHGETIKMRHSAQGQVPANRKQVQRIRSRLGMVFQSFNLWQHMTVLENVIEAPVHVLGIAKDQAIAEAETILRRVGLYEKRHTYPGFMSGGQQQRAAIARAVAIQPLAMLFDEPTSALDPELVGEVLAVITDLARENRTMILVTHEMKFARKVASKVVFVHGGLIEEQGTPEEVFGNPKSERLQKFISTVDA</sequence>
<dbReference type="PANTHER" id="PTHR43166">
    <property type="entry name" value="AMINO ACID IMPORT ATP-BINDING PROTEIN"/>
    <property type="match status" value="1"/>
</dbReference>
<dbReference type="GO" id="GO:0015424">
    <property type="term" value="F:ABC-type amino acid transporter activity"/>
    <property type="evidence" value="ECO:0007669"/>
    <property type="project" value="InterPro"/>
</dbReference>
<evidence type="ECO:0000256" key="3">
    <source>
        <dbReference type="ARBA" id="ARBA00005417"/>
    </source>
</evidence>
<comment type="caution">
    <text evidence="10">The sequence shown here is derived from an EMBL/GenBank/DDBJ whole genome shotgun (WGS) entry which is preliminary data.</text>
</comment>
<dbReference type="AlphaFoldDB" id="A0A366E7B2"/>
<evidence type="ECO:0000256" key="7">
    <source>
        <dbReference type="ARBA" id="ARBA00022840"/>
    </source>
</evidence>
<protein>
    <submittedName>
        <fullName evidence="10">Amino acid ABC transporter ATP-binding protein (PAAT family)</fullName>
    </submittedName>
</protein>
<dbReference type="Gene3D" id="3.40.50.300">
    <property type="entry name" value="P-loop containing nucleotide triphosphate hydrolases"/>
    <property type="match status" value="1"/>
</dbReference>
<comment type="similarity">
    <text evidence="3">Belongs to the ABC transporter superfamily.</text>
</comment>
<gene>
    <name evidence="10" type="ORF">DFR47_10279</name>
</gene>
<evidence type="ECO:0000256" key="5">
    <source>
        <dbReference type="ARBA" id="ARBA00022475"/>
    </source>
</evidence>
<dbReference type="SMART" id="SM00382">
    <property type="entry name" value="AAA"/>
    <property type="match status" value="1"/>
</dbReference>
<dbReference type="InterPro" id="IPR030679">
    <property type="entry name" value="ABC_ATPase_HisP-typ"/>
</dbReference>
<dbReference type="InterPro" id="IPR027417">
    <property type="entry name" value="P-loop_NTPase"/>
</dbReference>
<dbReference type="PANTHER" id="PTHR43166:SF35">
    <property type="entry name" value="L-CYSTINE IMPORT ATP-BINDING PROTEIN TCYN"/>
    <property type="match status" value="1"/>
</dbReference>
<reference evidence="10 11" key="1">
    <citation type="submission" date="2018-06" db="EMBL/GenBank/DDBJ databases">
        <title>Genomic Encyclopedia of Type Strains, Phase IV (KMG-IV): sequencing the most valuable type-strain genomes for metagenomic binning, comparative biology and taxonomic classification.</title>
        <authorList>
            <person name="Goeker M."/>
        </authorList>
    </citation>
    <scope>NUCLEOTIDE SEQUENCE [LARGE SCALE GENOMIC DNA]</scope>
    <source>
        <strain evidence="10 11">DSM 25619</strain>
    </source>
</reference>
<dbReference type="FunFam" id="3.40.50.300:FF:000020">
    <property type="entry name" value="Amino acid ABC transporter ATP-binding component"/>
    <property type="match status" value="1"/>
</dbReference>
<evidence type="ECO:0000313" key="11">
    <source>
        <dbReference type="Proteomes" id="UP000252893"/>
    </source>
</evidence>
<evidence type="ECO:0000256" key="4">
    <source>
        <dbReference type="ARBA" id="ARBA00022448"/>
    </source>
</evidence>
<evidence type="ECO:0000256" key="8">
    <source>
        <dbReference type="ARBA" id="ARBA00023136"/>
    </source>
</evidence>
<dbReference type="InterPro" id="IPR050086">
    <property type="entry name" value="MetN_ABC_transporter-like"/>
</dbReference>
<dbReference type="GO" id="GO:0016887">
    <property type="term" value="F:ATP hydrolysis activity"/>
    <property type="evidence" value="ECO:0007669"/>
    <property type="project" value="InterPro"/>
</dbReference>